<dbReference type="EMBL" id="FMMM01000062">
    <property type="protein sequence ID" value="SCQ22641.1"/>
    <property type="molecule type" value="Genomic_DNA"/>
</dbReference>
<feature type="domain" description="AbiEi antitoxin C-terminal" evidence="1">
    <location>
        <begin position="70"/>
        <end position="213"/>
    </location>
</feature>
<sequence length="268" mass="30070">MASIASWIYDKPLRGNYTFTHDEVAQAFSGMSAGSIARALTREVSKGRVMSPLRGFYVIVPDEYVLRGAVPQSFYLDDMMHQLGRKYYVAMLSAASYHGASHQVPLRFSVMIEPPAMRDKKGKKYLTHFFCKSHIPEIYVERRQTRTGYINVSCPELTAVDLLTYQAKTGGVSRAATVLAELVEKLNFGRLGADFVKEVPVTSLQRLGYILDEVLEEGETAESVYSLLKCSDVVFQYVPLKAGKSSEGCERNAKWRVIVNETIEIDEL</sequence>
<gene>
    <name evidence="2" type="ORF">TFUB20_01782</name>
</gene>
<evidence type="ECO:0000259" key="1">
    <source>
        <dbReference type="Pfam" id="PF09407"/>
    </source>
</evidence>
<proteinExistence type="predicted"/>
<evidence type="ECO:0000313" key="2">
    <source>
        <dbReference type="EMBL" id="SCQ22641.1"/>
    </source>
</evidence>
<name>A0A1D3URF0_TANFO</name>
<organism evidence="2 3">
    <name type="scientific">Tannerella forsythia</name>
    <name type="common">Bacteroides forsythus</name>
    <dbReference type="NCBI Taxonomy" id="28112"/>
    <lineage>
        <taxon>Bacteria</taxon>
        <taxon>Pseudomonadati</taxon>
        <taxon>Bacteroidota</taxon>
        <taxon>Bacteroidia</taxon>
        <taxon>Bacteroidales</taxon>
        <taxon>Tannerellaceae</taxon>
        <taxon>Tannerella</taxon>
    </lineage>
</organism>
<dbReference type="AlphaFoldDB" id="A0A1D3URF0"/>
<accession>A0A1D3URF0</accession>
<dbReference type="OrthoDB" id="42441at2"/>
<dbReference type="Pfam" id="PF09407">
    <property type="entry name" value="AbiEi_1"/>
    <property type="match status" value="1"/>
</dbReference>
<protein>
    <recommendedName>
        <fullName evidence="1">AbiEi antitoxin C-terminal domain-containing protein</fullName>
    </recommendedName>
</protein>
<evidence type="ECO:0000313" key="3">
    <source>
        <dbReference type="Proteomes" id="UP000182057"/>
    </source>
</evidence>
<dbReference type="RefSeq" id="WP_060827951.1">
    <property type="nucleotide sequence ID" value="NZ_CALHNL010000105.1"/>
</dbReference>
<reference evidence="2 3" key="1">
    <citation type="submission" date="2016-09" db="EMBL/GenBank/DDBJ databases">
        <authorList>
            <person name="Capua I."/>
            <person name="De Benedictis P."/>
            <person name="Joannis T."/>
            <person name="Lombin L.H."/>
            <person name="Cattoli G."/>
        </authorList>
    </citation>
    <scope>NUCLEOTIDE SEQUENCE [LARGE SCALE GENOMIC DNA]</scope>
    <source>
        <strain evidence="2 3">UB20</strain>
    </source>
</reference>
<dbReference type="Proteomes" id="UP000182057">
    <property type="component" value="Unassembled WGS sequence"/>
</dbReference>
<dbReference type="InterPro" id="IPR018547">
    <property type="entry name" value="AbiEi_C"/>
</dbReference>